<evidence type="ECO:0000313" key="2">
    <source>
        <dbReference type="Proteomes" id="UP001501153"/>
    </source>
</evidence>
<dbReference type="Pfam" id="PF13585">
    <property type="entry name" value="CHU_C"/>
    <property type="match status" value="1"/>
</dbReference>
<dbReference type="EMBL" id="BAABGZ010000016">
    <property type="protein sequence ID" value="GAA4354469.1"/>
    <property type="molecule type" value="Genomic_DNA"/>
</dbReference>
<reference evidence="2" key="1">
    <citation type="journal article" date="2019" name="Int. J. Syst. Evol. Microbiol.">
        <title>The Global Catalogue of Microorganisms (GCM) 10K type strain sequencing project: providing services to taxonomists for standard genome sequencing and annotation.</title>
        <authorList>
            <consortium name="The Broad Institute Genomics Platform"/>
            <consortium name="The Broad Institute Genome Sequencing Center for Infectious Disease"/>
            <person name="Wu L."/>
            <person name="Ma J."/>
        </authorList>
    </citation>
    <scope>NUCLEOTIDE SEQUENCE [LARGE SCALE GENOMIC DNA]</scope>
    <source>
        <strain evidence="2">JCM 17923</strain>
    </source>
</reference>
<dbReference type="RefSeq" id="WP_345235538.1">
    <property type="nucleotide sequence ID" value="NZ_BAABGZ010000016.1"/>
</dbReference>
<comment type="caution">
    <text evidence="1">The sequence shown here is derived from an EMBL/GenBank/DDBJ whole genome shotgun (WGS) entry which is preliminary data.</text>
</comment>
<organism evidence="1 2">
    <name type="scientific">Hymenobacter saemangeumensis</name>
    <dbReference type="NCBI Taxonomy" id="1084522"/>
    <lineage>
        <taxon>Bacteria</taxon>
        <taxon>Pseudomonadati</taxon>
        <taxon>Bacteroidota</taxon>
        <taxon>Cytophagia</taxon>
        <taxon>Cytophagales</taxon>
        <taxon>Hymenobacteraceae</taxon>
        <taxon>Hymenobacter</taxon>
    </lineage>
</organism>
<name>A0ABP8I9Y4_9BACT</name>
<accession>A0ABP8I9Y4</accession>
<dbReference type="Proteomes" id="UP001501153">
    <property type="component" value="Unassembled WGS sequence"/>
</dbReference>
<protein>
    <recommendedName>
        <fullName evidence="3">Gliding motility-associated C-terminal domain-containing protein</fullName>
    </recommendedName>
</protein>
<gene>
    <name evidence="1" type="ORF">GCM10023185_16370</name>
</gene>
<evidence type="ECO:0000313" key="1">
    <source>
        <dbReference type="EMBL" id="GAA4354469.1"/>
    </source>
</evidence>
<sequence length="1059" mass="107303">MLSLGAQASHLLGGEMSYRYLDANGRPGRPFRYELTVGMYINADTVPGSPTQSQVPYGRTFVRVGIYQKGGILDGEALDQLIVPRVSLRFATPQPTPGCPPTTPVRLAVYRDTVELPMSAGGYYAYVTDGTRNAAIRNIDLSFRPSSQENMTLYLDMAPPLIRNASPTFSDTAVALVCQGDTVMLINNATDADGDRLVYDFGVPYSANPSGANTVPPARFVPPPVLVLYAPGYSVSQPFGTAPGNIAQLDASTGLSTYRVLTQGRYVVAVDVSEYRQINGVEVLVGRTRRDIQLVVRVCPAGASPTLAPPSVVPRSYVIEEGRLLSFPLSATTSVPNELLTLKVNSALLDGPGGIDASFNGQPGTVAPGQNTGIVSLQGVGSVGATFVLSSRCGSARPSPYDVVVTATSSDCRKKATSDIFRITIVPAAGPTRLTGDSIICDAARLCTYAPVGRPMGRYRWRARGGTIIGSDTLPTVQVRWNAAPGRAELVLGGISRFGCPLDSLRRQVEVQALPALQVTGSLNLCRGSSTTLTISGGTAAYTVSGGGQVLSSSGQCVLAPLATTTYTIAGSTAAGCPLTTTVTITVDPVLPLTVSGPTVLCAGSSTALAISGGAGSYTLTGGGQTQTGPGPFTLTPAATTSYRVEGVTASGCPTSATVTVVVNPVPPLLLSGATTLCAGSSTTLSVSGGAGTYTLSGGGLSLTGAGPFVLAPPVTTSYTVSGSTADGCPTSGQVTITVNALPPLTIAGNTALCTGSSTSIAVSGGVGSYTLTGGGQTLTGAGPFQLAPAATTSYTVVGTSATGCAISNTFTLSVAPAVSLSVAGNLLLCPGSGSTTLQVTGGTGSYTLSSGGLTLTGAGPFVLAPAATTSYTISGTSAAGCLATATVTVTVPPPASLSVSGALSICAGSAASLSVAGGNGSYTVSGGGQTFTGPGPFMLSPPGTTTYAIAGTSPAGCPLSATATVEVDPCIPPDRSLVFYNIVSANNDGLNDVFTIKNVEFYPGNSLSIFNRWGRQVYSTTNYRNTWGNAPDVSPGVYSYLFRLPDGKVTKGWVEVVK</sequence>
<keyword evidence="2" id="KW-1185">Reference proteome</keyword>
<evidence type="ECO:0008006" key="3">
    <source>
        <dbReference type="Google" id="ProtNLM"/>
    </source>
</evidence>
<proteinExistence type="predicted"/>